<evidence type="ECO:0000256" key="7">
    <source>
        <dbReference type="HAMAP-Rule" id="MF_01057"/>
    </source>
</evidence>
<comment type="similarity">
    <text evidence="7">Belongs to the class I-like SAM-binding methyltransferase superfamily. TrmB family.</text>
</comment>
<feature type="binding site" evidence="7">
    <location>
        <position position="154"/>
    </location>
    <ligand>
        <name>S-adenosyl-L-methionine</name>
        <dbReference type="ChEBI" id="CHEBI:59789"/>
    </ligand>
</feature>
<gene>
    <name evidence="7 8" type="primary">trmB</name>
    <name evidence="8" type="ORF">Poly59_20470</name>
</gene>
<evidence type="ECO:0000256" key="4">
    <source>
        <dbReference type="ARBA" id="ARBA00022679"/>
    </source>
</evidence>
<dbReference type="PANTHER" id="PTHR23417">
    <property type="entry name" value="3-DEOXY-D-MANNO-OCTULOSONIC-ACID TRANSFERASE/TRNA GUANINE-N 7 - -METHYLTRANSFERASE"/>
    <property type="match status" value="1"/>
</dbReference>
<feature type="binding site" evidence="7">
    <location>
        <position position="131"/>
    </location>
    <ligand>
        <name>S-adenosyl-L-methionine</name>
        <dbReference type="ChEBI" id="CHEBI:59789"/>
    </ligand>
</feature>
<dbReference type="InterPro" id="IPR055361">
    <property type="entry name" value="tRNA_methyltr_TrmB_bact"/>
</dbReference>
<keyword evidence="4 7" id="KW-0808">Transferase</keyword>
<feature type="binding site" evidence="7">
    <location>
        <position position="190"/>
    </location>
    <ligand>
        <name>substrate</name>
    </ligand>
</feature>
<evidence type="ECO:0000256" key="5">
    <source>
        <dbReference type="ARBA" id="ARBA00022691"/>
    </source>
</evidence>
<dbReference type="UniPathway" id="UPA00989"/>
<keyword evidence="9" id="KW-1185">Reference proteome</keyword>
<feature type="binding site" evidence="7">
    <location>
        <position position="79"/>
    </location>
    <ligand>
        <name>S-adenosyl-L-methionine</name>
        <dbReference type="ChEBI" id="CHEBI:59789"/>
    </ligand>
</feature>
<evidence type="ECO:0000256" key="2">
    <source>
        <dbReference type="ARBA" id="ARBA00003015"/>
    </source>
</evidence>
<dbReference type="EC" id="2.1.1.33" evidence="7"/>
<evidence type="ECO:0000256" key="1">
    <source>
        <dbReference type="ARBA" id="ARBA00000142"/>
    </source>
</evidence>
<comment type="caution">
    <text evidence="7">Lacks conserved residue(s) required for the propagation of feature annotation.</text>
</comment>
<keyword evidence="6 7" id="KW-0819">tRNA processing</keyword>
<evidence type="ECO:0000313" key="8">
    <source>
        <dbReference type="EMBL" id="TWU55746.1"/>
    </source>
</evidence>
<comment type="caution">
    <text evidence="8">The sequence shown here is derived from an EMBL/GenBank/DDBJ whole genome shotgun (WGS) entry which is preliminary data.</text>
</comment>
<comment type="pathway">
    <text evidence="7">tRNA modification; N(7)-methylguanine-tRNA biosynthesis.</text>
</comment>
<evidence type="ECO:0000256" key="6">
    <source>
        <dbReference type="ARBA" id="ARBA00022694"/>
    </source>
</evidence>
<dbReference type="HAMAP" id="MF_01057">
    <property type="entry name" value="tRNA_methyltr_TrmB"/>
    <property type="match status" value="1"/>
</dbReference>
<reference evidence="8 9" key="1">
    <citation type="submission" date="2019-02" db="EMBL/GenBank/DDBJ databases">
        <title>Deep-cultivation of Planctomycetes and their phenomic and genomic characterization uncovers novel biology.</title>
        <authorList>
            <person name="Wiegand S."/>
            <person name="Jogler M."/>
            <person name="Boedeker C."/>
            <person name="Pinto D."/>
            <person name="Vollmers J."/>
            <person name="Rivas-Marin E."/>
            <person name="Kohn T."/>
            <person name="Peeters S.H."/>
            <person name="Heuer A."/>
            <person name="Rast P."/>
            <person name="Oberbeckmann S."/>
            <person name="Bunk B."/>
            <person name="Jeske O."/>
            <person name="Meyerdierks A."/>
            <person name="Storesund J.E."/>
            <person name="Kallscheuer N."/>
            <person name="Luecker S."/>
            <person name="Lage O.M."/>
            <person name="Pohl T."/>
            <person name="Merkel B.J."/>
            <person name="Hornburger P."/>
            <person name="Mueller R.-W."/>
            <person name="Bruemmer F."/>
            <person name="Labrenz M."/>
            <person name="Spormann A.M."/>
            <person name="Op Den Camp H."/>
            <person name="Overmann J."/>
            <person name="Amann R."/>
            <person name="Jetten M.S.M."/>
            <person name="Mascher T."/>
            <person name="Medema M.H."/>
            <person name="Devos D.P."/>
            <person name="Kaster A.-K."/>
            <person name="Ovreas L."/>
            <person name="Rohde M."/>
            <person name="Galperin M.Y."/>
            <person name="Jogler C."/>
        </authorList>
    </citation>
    <scope>NUCLEOTIDE SEQUENCE [LARGE SCALE GENOMIC DNA]</scope>
    <source>
        <strain evidence="8 9">Poly59</strain>
    </source>
</reference>
<dbReference type="Proteomes" id="UP000317977">
    <property type="component" value="Unassembled WGS sequence"/>
</dbReference>
<keyword evidence="5 7" id="KW-0949">S-adenosyl-L-methionine</keyword>
<feature type="binding site" evidence="7">
    <location>
        <begin position="228"/>
        <end position="231"/>
    </location>
    <ligand>
        <name>substrate</name>
    </ligand>
</feature>
<dbReference type="PROSITE" id="PS51625">
    <property type="entry name" value="SAM_MT_TRMB"/>
    <property type="match status" value="1"/>
</dbReference>
<evidence type="ECO:0000313" key="9">
    <source>
        <dbReference type="Proteomes" id="UP000317977"/>
    </source>
</evidence>
<comment type="function">
    <text evidence="2 7">Catalyzes the formation of N(7)-methylguanine at position 46 (m7G46) in tRNA.</text>
</comment>
<sequence>MFGLAQHCRESWESYDCRFSSLFFCVFSPFDISIRMPRHQIRSPKSTVDLSPVLRDVEELPDELSSQSMFGNDLPLEIEVGSGKGLFISAESLAHPEHNFLGVEIIGKYASHSAGRLMRGGVANAIMISGNAEPLFEKKIAAASLEAVHVYFPDPWWKKKHRKRRVVNETSIRNFSKALRVGGRFHFWTDVLDYFEQTIEMIAEIAPEFGVPIPEEEVEATHDLDYRTHFERRSIKHQIPVYRVRYEKRF</sequence>
<feature type="binding site" evidence="7">
    <location>
        <position position="104"/>
    </location>
    <ligand>
        <name>S-adenosyl-L-methionine</name>
        <dbReference type="ChEBI" id="CHEBI:59789"/>
    </ligand>
</feature>
<dbReference type="SUPFAM" id="SSF53335">
    <property type="entry name" value="S-adenosyl-L-methionine-dependent methyltransferases"/>
    <property type="match status" value="1"/>
</dbReference>
<keyword evidence="3 7" id="KW-0489">Methyltransferase</keyword>
<dbReference type="GO" id="GO:0043527">
    <property type="term" value="C:tRNA methyltransferase complex"/>
    <property type="evidence" value="ECO:0007669"/>
    <property type="project" value="TreeGrafter"/>
</dbReference>
<dbReference type="Pfam" id="PF02390">
    <property type="entry name" value="Methyltransf_4"/>
    <property type="match status" value="1"/>
</dbReference>
<organism evidence="8 9">
    <name type="scientific">Rubripirellula reticaptiva</name>
    <dbReference type="NCBI Taxonomy" id="2528013"/>
    <lineage>
        <taxon>Bacteria</taxon>
        <taxon>Pseudomonadati</taxon>
        <taxon>Planctomycetota</taxon>
        <taxon>Planctomycetia</taxon>
        <taxon>Pirellulales</taxon>
        <taxon>Pirellulaceae</taxon>
        <taxon>Rubripirellula</taxon>
    </lineage>
</organism>
<protein>
    <recommendedName>
        <fullName evidence="7">tRNA (guanine-N(7)-)-methyltransferase</fullName>
        <ecNumber evidence="7">2.1.1.33</ecNumber>
    </recommendedName>
    <alternativeName>
        <fullName evidence="7">tRNA (guanine(46)-N(7))-methyltransferase</fullName>
    </alternativeName>
    <alternativeName>
        <fullName evidence="7">tRNA(m7G46)-methyltransferase</fullName>
    </alternativeName>
</protein>
<dbReference type="Gene3D" id="3.40.50.150">
    <property type="entry name" value="Vaccinia Virus protein VP39"/>
    <property type="match status" value="1"/>
</dbReference>
<proteinExistence type="inferred from homology"/>
<dbReference type="NCBIfam" id="TIGR00091">
    <property type="entry name" value="tRNA (guanosine(46)-N7)-methyltransferase TrmB"/>
    <property type="match status" value="1"/>
</dbReference>
<accession>A0A5C6F6N4</accession>
<dbReference type="EMBL" id="SJPX01000002">
    <property type="protein sequence ID" value="TWU55746.1"/>
    <property type="molecule type" value="Genomic_DNA"/>
</dbReference>
<dbReference type="AlphaFoldDB" id="A0A5C6F6N4"/>
<evidence type="ECO:0000256" key="3">
    <source>
        <dbReference type="ARBA" id="ARBA00022603"/>
    </source>
</evidence>
<comment type="catalytic activity">
    <reaction evidence="1 7">
        <text>guanosine(46) in tRNA + S-adenosyl-L-methionine = N(7)-methylguanosine(46) in tRNA + S-adenosyl-L-homocysteine</text>
        <dbReference type="Rhea" id="RHEA:42708"/>
        <dbReference type="Rhea" id="RHEA-COMP:10188"/>
        <dbReference type="Rhea" id="RHEA-COMP:10189"/>
        <dbReference type="ChEBI" id="CHEBI:57856"/>
        <dbReference type="ChEBI" id="CHEBI:59789"/>
        <dbReference type="ChEBI" id="CHEBI:74269"/>
        <dbReference type="ChEBI" id="CHEBI:74480"/>
        <dbReference type="EC" id="2.1.1.33"/>
    </reaction>
</comment>
<feature type="binding site" evidence="7">
    <location>
        <position position="158"/>
    </location>
    <ligand>
        <name>substrate</name>
    </ligand>
</feature>
<dbReference type="PANTHER" id="PTHR23417:SF14">
    <property type="entry name" value="PENTACOTRIPEPTIDE-REPEAT REGION OF PRORP DOMAIN-CONTAINING PROTEIN"/>
    <property type="match status" value="1"/>
</dbReference>
<dbReference type="InterPro" id="IPR029063">
    <property type="entry name" value="SAM-dependent_MTases_sf"/>
</dbReference>
<dbReference type="InterPro" id="IPR003358">
    <property type="entry name" value="tRNA_(Gua-N-7)_MeTrfase_Trmb"/>
</dbReference>
<name>A0A5C6F6N4_9BACT</name>
<dbReference type="GO" id="GO:0008176">
    <property type="term" value="F:tRNA (guanine(46)-N7)-methyltransferase activity"/>
    <property type="evidence" value="ECO:0007669"/>
    <property type="project" value="UniProtKB-UniRule"/>
</dbReference>